<reference evidence="12" key="4">
    <citation type="submission" date="2025-05" db="UniProtKB">
        <authorList>
            <consortium name="Ensembl"/>
        </authorList>
    </citation>
    <scope>IDENTIFICATION</scope>
</reference>
<evidence type="ECO:0000256" key="3">
    <source>
        <dbReference type="ARBA" id="ARBA00022490"/>
    </source>
</evidence>
<feature type="region of interest" description="Disordered" evidence="11">
    <location>
        <begin position="355"/>
        <end position="377"/>
    </location>
</feature>
<evidence type="ECO:0000256" key="4">
    <source>
        <dbReference type="ARBA" id="ARBA00022846"/>
    </source>
</evidence>
<comment type="subunit">
    <text evidence="9">Microtubule inner protein component of sperm flagellar doublet microtubules.</text>
</comment>
<keyword evidence="5 10" id="KW-0175">Coiled coil</keyword>
<comment type="subcellular location">
    <subcellularLocation>
        <location evidence="1">Cytoplasm</location>
        <location evidence="1">Cytoskeleton</location>
        <location evidence="1">Flagellum axoneme</location>
    </subcellularLocation>
</comment>
<dbReference type="Pfam" id="PF05914">
    <property type="entry name" value="RIB43A"/>
    <property type="match status" value="1"/>
</dbReference>
<dbReference type="CTD" id="26150"/>
<dbReference type="AlphaFoldDB" id="A0A3L7IAN2"/>
<keyword evidence="3" id="KW-0963">Cytoplasm</keyword>
<accession>A0A3L7IAN2</accession>
<evidence type="ECO:0000256" key="8">
    <source>
        <dbReference type="ARBA" id="ARBA00023273"/>
    </source>
</evidence>
<dbReference type="InterPro" id="IPR008805">
    <property type="entry name" value="RIB43A"/>
</dbReference>
<evidence type="ECO:0000256" key="1">
    <source>
        <dbReference type="ARBA" id="ARBA00004611"/>
    </source>
</evidence>
<evidence type="ECO:0000256" key="2">
    <source>
        <dbReference type="ARBA" id="ARBA00006875"/>
    </source>
</evidence>
<dbReference type="GeneTree" id="ENSGT00390000010825"/>
<dbReference type="GeneID" id="100764612"/>
<dbReference type="Ensembl" id="ENSCGRT00001029027.1">
    <property type="protein sequence ID" value="ENSCGRP00001024781.1"/>
    <property type="gene ID" value="ENSCGRG00001022586.1"/>
</dbReference>
<dbReference type="KEGG" id="cge:100764612"/>
<evidence type="ECO:0000256" key="5">
    <source>
        <dbReference type="ARBA" id="ARBA00023054"/>
    </source>
</evidence>
<evidence type="ECO:0000313" key="12">
    <source>
        <dbReference type="Ensembl" id="ENSCGRP00001024781.1"/>
    </source>
</evidence>
<dbReference type="GO" id="GO:0160111">
    <property type="term" value="C:axonemal A tubule inner sheath"/>
    <property type="evidence" value="ECO:0007669"/>
    <property type="project" value="Ensembl"/>
</dbReference>
<keyword evidence="7" id="KW-0206">Cytoskeleton</keyword>
<protein>
    <submittedName>
        <fullName evidence="12">RIB43A domain with coiled-coils 2</fullName>
    </submittedName>
    <submittedName>
        <fullName evidence="15">RIB43A-like with coiled-coils protein 2 isoform X2</fullName>
    </submittedName>
</protein>
<dbReference type="PANTHER" id="PTHR14517">
    <property type="entry name" value="RIB43A-RELATED"/>
    <property type="match status" value="1"/>
</dbReference>
<reference evidence="14" key="1">
    <citation type="journal article" date="2018" name="Biotechnol. Bioeng.">
        <title>A reference genome of the Chinese hamster based on a hybrid assembly strategy.</title>
        <authorList>
            <person name="Rupp O."/>
            <person name="MacDonald M.L."/>
            <person name="Li S."/>
            <person name="Dhiman H."/>
            <person name="Polson S."/>
            <person name="Griep S."/>
            <person name="Heffner K."/>
            <person name="Hernandez I."/>
            <person name="Brinkrolf K."/>
            <person name="Jadhav V."/>
            <person name="Samoudi M."/>
            <person name="Hao H."/>
            <person name="Kingham B."/>
            <person name="Goesmann A."/>
            <person name="Betenbaugh M.J."/>
            <person name="Lewis N.E."/>
            <person name="Borth N."/>
            <person name="Lee K.H."/>
        </authorList>
    </citation>
    <scope>NUCLEOTIDE SEQUENCE [LARGE SCALE GENOMIC DNA]</scope>
    <source>
        <strain evidence="14">17A/GY</strain>
    </source>
</reference>
<evidence type="ECO:0000256" key="7">
    <source>
        <dbReference type="ARBA" id="ARBA00023212"/>
    </source>
</evidence>
<dbReference type="OrthoDB" id="429119at2759"/>
<reference evidence="14" key="2">
    <citation type="journal article" date="2020" name="Biotechnol. Bioeng.">
        <title>Chromosome-scale scaffolds for the Chinese hamster reference genome assembly to facilitate the study of the CHO epigenome.</title>
        <authorList>
            <person name="Hilliard W."/>
            <person name="MacDonald M."/>
            <person name="Lee K.H."/>
        </authorList>
    </citation>
    <scope>NUCLEOTIDE SEQUENCE [LARGE SCALE GENOMIC DNA]</scope>
    <source>
        <strain evidence="14">17A/GY</strain>
    </source>
</reference>
<dbReference type="RefSeq" id="XP_003513936.1">
    <property type="nucleotide sequence ID" value="XM_003513888.5"/>
</dbReference>
<keyword evidence="6" id="KW-0969">Cilium</keyword>
<dbReference type="Proteomes" id="UP001108280">
    <property type="component" value="Chromosome 2"/>
</dbReference>
<comment type="similarity">
    <text evidence="2">Belongs to the RIB43A family.</text>
</comment>
<evidence type="ECO:0000256" key="9">
    <source>
        <dbReference type="ARBA" id="ARBA00046435"/>
    </source>
</evidence>
<evidence type="ECO:0000313" key="14">
    <source>
        <dbReference type="Proteomes" id="UP001108280"/>
    </source>
</evidence>
<dbReference type="GO" id="GO:0030317">
    <property type="term" value="P:flagellated sperm motility"/>
    <property type="evidence" value="ECO:0007669"/>
    <property type="project" value="Ensembl"/>
</dbReference>
<evidence type="ECO:0000256" key="6">
    <source>
        <dbReference type="ARBA" id="ARBA00023069"/>
    </source>
</evidence>
<dbReference type="Proteomes" id="UP000694386">
    <property type="component" value="Unplaced"/>
</dbReference>
<proteinExistence type="inferred from homology"/>
<gene>
    <name evidence="12 15" type="primary">Ribc2</name>
</gene>
<dbReference type="PANTHER" id="PTHR14517:SF10">
    <property type="entry name" value="RIB43A-LIKE WITH COILED-COILS PROTEIN 2"/>
    <property type="match status" value="1"/>
</dbReference>
<evidence type="ECO:0000256" key="10">
    <source>
        <dbReference type="SAM" id="Coils"/>
    </source>
</evidence>
<evidence type="ECO:0000313" key="13">
    <source>
        <dbReference type="Proteomes" id="UP000694386"/>
    </source>
</evidence>
<evidence type="ECO:0000256" key="11">
    <source>
        <dbReference type="SAM" id="MobiDB-lite"/>
    </source>
</evidence>
<keyword evidence="14" id="KW-1185">Reference proteome</keyword>
<dbReference type="OMA" id="NLCRAIN"/>
<organism evidence="12 13">
    <name type="scientific">Cricetulus griseus</name>
    <name type="common">Chinese hamster</name>
    <name type="synonym">Cricetulus barabensis griseus</name>
    <dbReference type="NCBI Taxonomy" id="10029"/>
    <lineage>
        <taxon>Eukaryota</taxon>
        <taxon>Metazoa</taxon>
        <taxon>Chordata</taxon>
        <taxon>Craniata</taxon>
        <taxon>Vertebrata</taxon>
        <taxon>Euteleostomi</taxon>
        <taxon>Mammalia</taxon>
        <taxon>Eutheria</taxon>
        <taxon>Euarchontoglires</taxon>
        <taxon>Glires</taxon>
        <taxon>Rodentia</taxon>
        <taxon>Myomorpha</taxon>
        <taxon>Muroidea</taxon>
        <taxon>Cricetidae</taxon>
        <taxon>Cricetinae</taxon>
        <taxon>Cricetulus</taxon>
    </lineage>
</organism>
<feature type="coiled-coil region" evidence="10">
    <location>
        <begin position="214"/>
        <end position="242"/>
    </location>
</feature>
<evidence type="ECO:0000313" key="15">
    <source>
        <dbReference type="RefSeq" id="XP_027251974.1"/>
    </source>
</evidence>
<keyword evidence="4" id="KW-0282">Flagellum</keyword>
<keyword evidence="8" id="KW-0966">Cell projection</keyword>
<dbReference type="GO" id="GO:0036126">
    <property type="term" value="C:sperm flagellum"/>
    <property type="evidence" value="ECO:0007669"/>
    <property type="project" value="Ensembl"/>
</dbReference>
<sequence>MDVATLKDLQQDATLAKRQYMELCRQGQIFDARNRIIGGDPQAWDVQVREQKIKEATEKARQETFAAEMRHNDKIMCLLHDRERRDKKQLCCAINDFQQRFQKPETRREFDLSDPLALKKDLPARVSDSDPRNSISGMQKFIGEDLNFHWRKKFQQEQNREWYLQQYREWERARADHKLAEDLYTQTRLKFDEKARELQKLENFTRKELCAATKEFNKNQAMELAERKRQEKQQEQEDNMTEISNLLHSDLLTESSQQATSSFGPHQVVLYRWKGMSPEQLEEIRYTQKQQIQEKLRLQEEERQRNMDWDRRRIQKARANLLHERQQQRLHRELRKALDCSNLNLARKQYSQKKQMNIASTSQPTEDFFSQFNTRSR</sequence>
<name>A0A3L7IAN2_CRIGR</name>
<dbReference type="RefSeq" id="XP_027251974.1">
    <property type="nucleotide sequence ID" value="XM_027396173.2"/>
</dbReference>
<reference evidence="15" key="3">
    <citation type="submission" date="2025-04" db="UniProtKB">
        <authorList>
            <consortium name="RefSeq"/>
        </authorList>
    </citation>
    <scope>IDENTIFICATION</scope>
    <source>
        <strain evidence="15">17A/GY</strain>
        <tissue evidence="15">Liver</tissue>
    </source>
</reference>